<evidence type="ECO:0000256" key="8">
    <source>
        <dbReference type="SAM" id="Coils"/>
    </source>
</evidence>
<accession>A0A8J6NBU0</accession>
<evidence type="ECO:0000256" key="3">
    <source>
        <dbReference type="ARBA" id="ARBA00016507"/>
    </source>
</evidence>
<dbReference type="EMBL" id="JACNJZ010000031">
    <property type="protein sequence ID" value="MBC8316405.1"/>
    <property type="molecule type" value="Genomic_DNA"/>
</dbReference>
<dbReference type="PANTHER" id="PTHR34982">
    <property type="entry name" value="YOP PROTEINS TRANSLOCATION PROTEIN L"/>
    <property type="match status" value="1"/>
</dbReference>
<evidence type="ECO:0000256" key="1">
    <source>
        <dbReference type="ARBA" id="ARBA00003041"/>
    </source>
</evidence>
<feature type="coiled-coil region" evidence="8">
    <location>
        <begin position="40"/>
        <end position="71"/>
    </location>
</feature>
<dbReference type="GO" id="GO:0015031">
    <property type="term" value="P:protein transport"/>
    <property type="evidence" value="ECO:0007669"/>
    <property type="project" value="UniProtKB-KW"/>
</dbReference>
<feature type="domain" description="Flagellar assembly protein FliH/Type III secretion system HrpE" evidence="9">
    <location>
        <begin position="101"/>
        <end position="217"/>
    </location>
</feature>
<sequence length="250" mass="28314">MSDIVDFLKNIKKEERGPHFVSYESLLHAATSDEDRYESLDDLTRKRNAVRRETEQVVQQAEADRKRIEEEAFKKGFDEGRCQGQEAGEKEFEERIGLAVSLVSDLEKERGRIREIYENEMLTLSKIMVERLVHHEVSMNPLVIQASLKKALGYVVENSRVKVRLHHDDFQLLKQAALKDPSLLPANVRVELVEDAAISQGGCLLETDFGEIDATYENARDLLFAAVDKAVETAMHETGLANGSEQGNKE</sequence>
<keyword evidence="8" id="KW-0175">Coiled coil</keyword>
<evidence type="ECO:0000313" key="11">
    <source>
        <dbReference type="Proteomes" id="UP000614424"/>
    </source>
</evidence>
<dbReference type="GO" id="GO:0005829">
    <property type="term" value="C:cytosol"/>
    <property type="evidence" value="ECO:0007669"/>
    <property type="project" value="TreeGrafter"/>
</dbReference>
<reference evidence="10 11" key="1">
    <citation type="submission" date="2020-08" db="EMBL/GenBank/DDBJ databases">
        <title>Bridging the membrane lipid divide: bacteria of the FCB group superphylum have the potential to synthesize archaeal ether lipids.</title>
        <authorList>
            <person name="Villanueva L."/>
            <person name="Von Meijenfeldt F.A.B."/>
            <person name="Westbye A.B."/>
            <person name="Yadav S."/>
            <person name="Hopmans E.C."/>
            <person name="Dutilh B.E."/>
            <person name="Sinninghe Damste J.S."/>
        </authorList>
    </citation>
    <scope>NUCLEOTIDE SEQUENCE [LARGE SCALE GENOMIC DNA]</scope>
    <source>
        <strain evidence="10">NIOZ-UU47</strain>
    </source>
</reference>
<evidence type="ECO:0000256" key="4">
    <source>
        <dbReference type="ARBA" id="ARBA00022448"/>
    </source>
</evidence>
<keyword evidence="5" id="KW-1005">Bacterial flagellum biogenesis</keyword>
<name>A0A8J6NBU0_9BACT</name>
<protein>
    <recommendedName>
        <fullName evidence="3">Flagellar assembly protein FliH</fullName>
    </recommendedName>
</protein>
<proteinExistence type="inferred from homology"/>
<dbReference type="Pfam" id="PF02108">
    <property type="entry name" value="FliH"/>
    <property type="match status" value="1"/>
</dbReference>
<keyword evidence="7" id="KW-1006">Bacterial flagellum protein export</keyword>
<dbReference type="InterPro" id="IPR018035">
    <property type="entry name" value="Flagellar_FliH/T3SS_HrpE"/>
</dbReference>
<evidence type="ECO:0000259" key="9">
    <source>
        <dbReference type="Pfam" id="PF02108"/>
    </source>
</evidence>
<evidence type="ECO:0000256" key="7">
    <source>
        <dbReference type="ARBA" id="ARBA00023225"/>
    </source>
</evidence>
<evidence type="ECO:0000256" key="6">
    <source>
        <dbReference type="ARBA" id="ARBA00022927"/>
    </source>
</evidence>
<keyword evidence="6" id="KW-0653">Protein transport</keyword>
<evidence type="ECO:0000313" key="10">
    <source>
        <dbReference type="EMBL" id="MBC8316405.1"/>
    </source>
</evidence>
<comment type="caution">
    <text evidence="10">The sequence shown here is derived from an EMBL/GenBank/DDBJ whole genome shotgun (WGS) entry which is preliminary data.</text>
</comment>
<dbReference type="AlphaFoldDB" id="A0A8J6NBU0"/>
<evidence type="ECO:0000256" key="2">
    <source>
        <dbReference type="ARBA" id="ARBA00006602"/>
    </source>
</evidence>
<dbReference type="GO" id="GO:0044781">
    <property type="term" value="P:bacterial-type flagellum organization"/>
    <property type="evidence" value="ECO:0007669"/>
    <property type="project" value="UniProtKB-KW"/>
</dbReference>
<comment type="function">
    <text evidence="1">Needed for flagellar regrowth and assembly.</text>
</comment>
<organism evidence="10 11">
    <name type="scientific">Candidatus Desulfobia pelagia</name>
    <dbReference type="NCBI Taxonomy" id="2841692"/>
    <lineage>
        <taxon>Bacteria</taxon>
        <taxon>Pseudomonadati</taxon>
        <taxon>Thermodesulfobacteriota</taxon>
        <taxon>Desulfobulbia</taxon>
        <taxon>Desulfobulbales</taxon>
        <taxon>Desulfobulbaceae</taxon>
        <taxon>Candidatus Desulfobia</taxon>
    </lineage>
</organism>
<keyword evidence="4" id="KW-0813">Transport</keyword>
<gene>
    <name evidence="10" type="ORF">H8E41_00770</name>
</gene>
<evidence type="ECO:0000256" key="5">
    <source>
        <dbReference type="ARBA" id="ARBA00022795"/>
    </source>
</evidence>
<comment type="similarity">
    <text evidence="2">Belongs to the FliH family.</text>
</comment>
<dbReference type="Proteomes" id="UP000614424">
    <property type="component" value="Unassembled WGS sequence"/>
</dbReference>
<dbReference type="PANTHER" id="PTHR34982:SF1">
    <property type="entry name" value="FLAGELLAR ASSEMBLY PROTEIN FLIH"/>
    <property type="match status" value="1"/>
</dbReference>
<dbReference type="InterPro" id="IPR051472">
    <property type="entry name" value="T3SS_Stator/FliH"/>
</dbReference>